<keyword evidence="16" id="KW-0802">TPR repeat</keyword>
<feature type="transmembrane region" description="Helical" evidence="19">
    <location>
        <begin position="712"/>
        <end position="732"/>
    </location>
</feature>
<keyword evidence="15" id="KW-0753">Steroid metabolism</keyword>
<evidence type="ECO:0000256" key="16">
    <source>
        <dbReference type="PROSITE-ProRule" id="PRU00339"/>
    </source>
</evidence>
<feature type="transmembrane region" description="Helical" evidence="19">
    <location>
        <begin position="976"/>
        <end position="996"/>
    </location>
</feature>
<feature type="compositionally biased region" description="Polar residues" evidence="18">
    <location>
        <begin position="382"/>
        <end position="395"/>
    </location>
</feature>
<dbReference type="InterPro" id="IPR036322">
    <property type="entry name" value="WD40_repeat_dom_sf"/>
</dbReference>
<dbReference type="InterPro" id="IPR011990">
    <property type="entry name" value="TPR-like_helical_dom_sf"/>
</dbReference>
<evidence type="ECO:0000256" key="5">
    <source>
        <dbReference type="ARBA" id="ARBA00022574"/>
    </source>
</evidence>
<evidence type="ECO:0000259" key="20">
    <source>
        <dbReference type="PROSITE" id="PS50156"/>
    </source>
</evidence>
<evidence type="ECO:0000256" key="14">
    <source>
        <dbReference type="ARBA" id="ARBA00023180"/>
    </source>
</evidence>
<reference evidence="21" key="1">
    <citation type="submission" date="2021-05" db="EMBL/GenBank/DDBJ databases">
        <authorList>
            <person name="Stam R."/>
        </authorList>
    </citation>
    <scope>NUCLEOTIDE SEQUENCE</scope>
    <source>
        <strain evidence="21">CS162</strain>
    </source>
</reference>
<dbReference type="GO" id="GO:0000139">
    <property type="term" value="C:Golgi membrane"/>
    <property type="evidence" value="ECO:0007669"/>
    <property type="project" value="UniProtKB-SubCell"/>
</dbReference>
<dbReference type="GeneID" id="67016458"/>
<evidence type="ECO:0000256" key="1">
    <source>
        <dbReference type="ARBA" id="ARBA00004477"/>
    </source>
</evidence>
<feature type="region of interest" description="Disordered" evidence="18">
    <location>
        <begin position="346"/>
        <end position="396"/>
    </location>
</feature>
<name>A0A8J2I1U8_9PLEO</name>
<keyword evidence="10" id="KW-0333">Golgi apparatus</keyword>
<feature type="transmembrane region" description="Helical" evidence="19">
    <location>
        <begin position="676"/>
        <end position="700"/>
    </location>
</feature>
<dbReference type="PANTHER" id="PTHR46378">
    <property type="entry name" value="STEROL REGULATORY ELEMENT-BINDING PROTEIN CLEAVAGE-ACTIVATING PROTEIN"/>
    <property type="match status" value="1"/>
</dbReference>
<accession>A0A8J2I1U8</accession>
<dbReference type="EMBL" id="CAJRGZ010000017">
    <property type="protein sequence ID" value="CAG5156963.1"/>
    <property type="molecule type" value="Genomic_DNA"/>
</dbReference>
<dbReference type="PROSITE" id="PS50156">
    <property type="entry name" value="SSD"/>
    <property type="match status" value="1"/>
</dbReference>
<dbReference type="InterPro" id="IPR000731">
    <property type="entry name" value="SSD"/>
</dbReference>
<dbReference type="Gene3D" id="2.130.10.10">
    <property type="entry name" value="YVTN repeat-like/Quinoprotein amine dehydrogenase"/>
    <property type="match status" value="1"/>
</dbReference>
<evidence type="ECO:0000313" key="21">
    <source>
        <dbReference type="EMBL" id="CAG5156963.1"/>
    </source>
</evidence>
<comment type="caution">
    <text evidence="21">The sequence shown here is derived from an EMBL/GenBank/DDBJ whole genome shotgun (WGS) entry which is preliminary data.</text>
</comment>
<dbReference type="GO" id="GO:0005789">
    <property type="term" value="C:endoplasmic reticulum membrane"/>
    <property type="evidence" value="ECO:0007669"/>
    <property type="project" value="UniProtKB-SubCell"/>
</dbReference>
<keyword evidence="22" id="KW-1185">Reference proteome</keyword>
<keyword evidence="14" id="KW-0325">Glycoprotein</keyword>
<dbReference type="Pfam" id="PF13181">
    <property type="entry name" value="TPR_8"/>
    <property type="match status" value="1"/>
</dbReference>
<evidence type="ECO:0000256" key="4">
    <source>
        <dbReference type="ARBA" id="ARBA00019541"/>
    </source>
</evidence>
<evidence type="ECO:0000256" key="3">
    <source>
        <dbReference type="ARBA" id="ARBA00007410"/>
    </source>
</evidence>
<dbReference type="GO" id="GO:0032936">
    <property type="term" value="C:SREBP-SCAP complex"/>
    <property type="evidence" value="ECO:0007669"/>
    <property type="project" value="TreeGrafter"/>
</dbReference>
<proteinExistence type="inferred from homology"/>
<feature type="coiled-coil region" evidence="17">
    <location>
        <begin position="132"/>
        <end position="165"/>
    </location>
</feature>
<dbReference type="CDD" id="cd24142">
    <property type="entry name" value="ACL4-like"/>
    <property type="match status" value="1"/>
</dbReference>
<dbReference type="PANTHER" id="PTHR46378:SF1">
    <property type="entry name" value="STEROL REGULATORY ELEMENT-BINDING PROTEIN CLEAVAGE-ACTIVATING PROTEIN"/>
    <property type="match status" value="1"/>
</dbReference>
<evidence type="ECO:0000256" key="2">
    <source>
        <dbReference type="ARBA" id="ARBA00004653"/>
    </source>
</evidence>
<dbReference type="Pfam" id="PF12349">
    <property type="entry name" value="Sterol-sensing"/>
    <property type="match status" value="1"/>
</dbReference>
<feature type="transmembrane region" description="Helical" evidence="19">
    <location>
        <begin position="650"/>
        <end position="670"/>
    </location>
</feature>
<evidence type="ECO:0000256" key="15">
    <source>
        <dbReference type="ARBA" id="ARBA00023221"/>
    </source>
</evidence>
<feature type="repeat" description="TPR" evidence="16">
    <location>
        <begin position="69"/>
        <end position="102"/>
    </location>
</feature>
<evidence type="ECO:0000256" key="13">
    <source>
        <dbReference type="ARBA" id="ARBA00023136"/>
    </source>
</evidence>
<feature type="region of interest" description="Disordered" evidence="18">
    <location>
        <begin position="1"/>
        <end position="28"/>
    </location>
</feature>
<protein>
    <recommendedName>
        <fullName evidence="4">Sterol regulatory element-binding protein cleavage-activating protein</fullName>
    </recommendedName>
</protein>
<comment type="subcellular location">
    <subcellularLocation>
        <location evidence="1">Endoplasmic reticulum membrane</location>
        <topology evidence="1">Multi-pass membrane protein</topology>
    </subcellularLocation>
    <subcellularLocation>
        <location evidence="2">Golgi apparatus membrane</location>
        <topology evidence="2">Multi-pass membrane protein</topology>
    </subcellularLocation>
</comment>
<keyword evidence="5" id="KW-0853">WD repeat</keyword>
<comment type="similarity">
    <text evidence="3">Belongs to the WD repeat SCAP family.</text>
</comment>
<dbReference type="InterPro" id="IPR030225">
    <property type="entry name" value="SCAP"/>
</dbReference>
<dbReference type="Proteomes" id="UP000676310">
    <property type="component" value="Unassembled WGS sequence"/>
</dbReference>
<evidence type="ECO:0000256" key="19">
    <source>
        <dbReference type="SAM" id="Phobius"/>
    </source>
</evidence>
<evidence type="ECO:0000256" key="8">
    <source>
        <dbReference type="ARBA" id="ARBA00022824"/>
    </source>
</evidence>
<evidence type="ECO:0000256" key="7">
    <source>
        <dbReference type="ARBA" id="ARBA00022737"/>
    </source>
</evidence>
<dbReference type="Gene3D" id="1.25.40.10">
    <property type="entry name" value="Tetratricopeptide repeat domain"/>
    <property type="match status" value="2"/>
</dbReference>
<keyword evidence="6 19" id="KW-0812">Transmembrane</keyword>
<organism evidence="21 22">
    <name type="scientific">Alternaria atra</name>
    <dbReference type="NCBI Taxonomy" id="119953"/>
    <lineage>
        <taxon>Eukaryota</taxon>
        <taxon>Fungi</taxon>
        <taxon>Dikarya</taxon>
        <taxon>Ascomycota</taxon>
        <taxon>Pezizomycotina</taxon>
        <taxon>Dothideomycetes</taxon>
        <taxon>Pleosporomycetidae</taxon>
        <taxon>Pleosporales</taxon>
        <taxon>Pleosporineae</taxon>
        <taxon>Pleosporaceae</taxon>
        <taxon>Alternaria</taxon>
        <taxon>Alternaria sect. Ulocladioides</taxon>
    </lineage>
</organism>
<dbReference type="InterPro" id="IPR015943">
    <property type="entry name" value="WD40/YVTN_repeat-like_dom_sf"/>
</dbReference>
<evidence type="ECO:0000256" key="9">
    <source>
        <dbReference type="ARBA" id="ARBA00022989"/>
    </source>
</evidence>
<dbReference type="GO" id="GO:0032933">
    <property type="term" value="P:SREBP signaling pathway"/>
    <property type="evidence" value="ECO:0007669"/>
    <property type="project" value="InterPro"/>
</dbReference>
<dbReference type="GO" id="GO:0045540">
    <property type="term" value="P:regulation of cholesterol biosynthetic process"/>
    <property type="evidence" value="ECO:0007669"/>
    <property type="project" value="TreeGrafter"/>
</dbReference>
<feature type="compositionally biased region" description="Acidic residues" evidence="18">
    <location>
        <begin position="354"/>
        <end position="379"/>
    </location>
</feature>
<dbReference type="GO" id="GO:0008202">
    <property type="term" value="P:steroid metabolic process"/>
    <property type="evidence" value="ECO:0007669"/>
    <property type="project" value="UniProtKB-KW"/>
</dbReference>
<keyword evidence="13 19" id="KW-0472">Membrane</keyword>
<evidence type="ECO:0000256" key="6">
    <source>
        <dbReference type="ARBA" id="ARBA00022692"/>
    </source>
</evidence>
<dbReference type="RefSeq" id="XP_043168306.1">
    <property type="nucleotide sequence ID" value="XM_043312371.1"/>
</dbReference>
<keyword evidence="11" id="KW-0443">Lipid metabolism</keyword>
<evidence type="ECO:0000256" key="11">
    <source>
        <dbReference type="ARBA" id="ARBA00023098"/>
    </source>
</evidence>
<evidence type="ECO:0000256" key="10">
    <source>
        <dbReference type="ARBA" id="ARBA00023034"/>
    </source>
</evidence>
<keyword evidence="8" id="KW-0256">Endoplasmic reticulum</keyword>
<feature type="transmembrane region" description="Helical" evidence="19">
    <location>
        <begin position="752"/>
        <end position="769"/>
    </location>
</feature>
<keyword evidence="17" id="KW-0175">Coiled coil</keyword>
<feature type="compositionally biased region" description="Polar residues" evidence="18">
    <location>
        <begin position="1391"/>
        <end position="1403"/>
    </location>
</feature>
<evidence type="ECO:0000256" key="17">
    <source>
        <dbReference type="SAM" id="Coils"/>
    </source>
</evidence>
<keyword evidence="7" id="KW-0677">Repeat</keyword>
<dbReference type="InterPro" id="IPR053958">
    <property type="entry name" value="HMGCR/SNAP/NPC1-like_SSD"/>
</dbReference>
<keyword evidence="12" id="KW-0446">Lipid-binding</keyword>
<keyword evidence="9 19" id="KW-1133">Transmembrane helix</keyword>
<dbReference type="SMART" id="SM00028">
    <property type="entry name" value="TPR"/>
    <property type="match status" value="3"/>
</dbReference>
<evidence type="ECO:0000313" key="22">
    <source>
        <dbReference type="Proteomes" id="UP000676310"/>
    </source>
</evidence>
<gene>
    <name evidence="21" type="ORF">ALTATR162_LOCUS4756</name>
</gene>
<feature type="domain" description="SSD" evidence="20">
    <location>
        <begin position="648"/>
        <end position="806"/>
    </location>
</feature>
<evidence type="ECO:0000256" key="12">
    <source>
        <dbReference type="ARBA" id="ARBA00023121"/>
    </source>
</evidence>
<evidence type="ECO:0000256" key="18">
    <source>
        <dbReference type="SAM" id="MobiDB-lite"/>
    </source>
</evidence>
<dbReference type="InterPro" id="IPR019734">
    <property type="entry name" value="TPR_rpt"/>
</dbReference>
<sequence>MAKTKPTDRKTKKSAKSGESKKPKASPEELLIQAATLLQTSQPEEALVAARRALNLLQPGTSKPSAAALPALNLLGEINVELGDPDSAREAFQAAIVIDPEGANDGAEKFLWLAQLNEEGGAESVRWFEKGIEVLKREISELEGKRVKNNEVEELLEEKRQKIANSLCGIAEVYMTDLSWEEDAEARCNAAVTEALLFAPENPEPLQTLASIRISQLKPDEAKSALTRSMDLWKDLDPDNPKVPDYSTRISLSRLLMEAEMEDEAIEVLERLVGENDGSVEAWYLGGWCLHLLAGKQKTQGEDKVATSLLRASRDWLENCLKLYAMLEYEDDRLKDHADEILKELNDVLGPSTGEEDEDWEDADEEGDGDDDDDDDDDEKMQGTTTEPPRLSTSHPIRRAFQAHGTATARHWLLSIVLTITISVLLCYQAVFQADSSAAAALRNLPKHVWTSTTEVEGERPADVVVRQVWVHGDYMNAIALPVLREAMHVQEILINDGFDTRESTAHDHQHMLARDASGCVVAAPGEKWGWHSPLMYWGCSLSALEKDPDLLGTIDTHKRIRSALNVTLRPSTVFAGKSFSNTKLRAADALVITLFDQTNSSLGDTWDSRTRLLAEKLSPEWTLFPPDGQVGRSRLYEFRFKPMTLNDDMFLAASYMVTAAYVIWRMMQLRAVKSWFGLLVTICAKMTICVIASFTLCTYLGIDLARIPRPWFPGVVFCFGLGNIFRLINVVLETAPEMPPQQRIGNALGEVGHLSLAIAFQNLALLYICSRLVSPWVADFCVFAAVTLVFDLVFHLTFFVAVLSVDVQRMELSDSLQREDLHQSNKKNRAERQSWLGALIEGTVPLSTRFAGTVAICSIILAINWHFFDSDGKQLSLDTLCRNLTSRRRKRATDTWSPPPINQARTPADWLRIQDHNTARELFGFIKPDAPSFVARIYDPVLVVAKGAYGRDRPQPPSSFMDGLRRFARGHAFPAALIVVTLIAAVTLFMNYLLWSGLPKTAEESEDDEVTLSIKTLPTPQNLDVVQLASCSRGHLASISLDRSTALWLHGRGGYLHTTLQTASMKPRLWPIYATAMDDGGNILAICADSGQIGLWDIPASRFLMFPKIDMRGQAPILFTFVYIKTRLDVEKLYLIIMSRDGHLTKLEARTGIHYTRRVSSSPIVCAATYTSVNGDTSVVFVTKPGEVHILQLMEECNTMSEVVAGLDPGPPPGSNPAKIRCIEAVPSLGLIFALRDEEAEIFDFSSRALVHAFQIGHIKPHSFRVLYPMRRTCQCGAPTVNSLAVAYTELDSGHMIMQTFYLDDNTSSQICLGKPLDREKHRCRGLDQAKERVRYVEPAGVWESTDALSVVGIRRRIQSPTPSSTASGADDGNQAVNPSALASALKQRAQIQGNPDASKSPETAFAKRNRRTDAVDDSDAWEAWILSSTGEFQSRPLIPDNLDGTTEGSYEDELLVAAPGPMTRLGKRSVVVGFGNTVKVITLGKESFDGLTNLQSSAMDIGLGSYKWRARKGTGRKVQ</sequence>
<dbReference type="GO" id="GO:0032934">
    <property type="term" value="F:sterol binding"/>
    <property type="evidence" value="ECO:0007669"/>
    <property type="project" value="InterPro"/>
</dbReference>
<dbReference type="SUPFAM" id="SSF50978">
    <property type="entry name" value="WD40 repeat-like"/>
    <property type="match status" value="1"/>
</dbReference>
<dbReference type="PROSITE" id="PS50005">
    <property type="entry name" value="TPR"/>
    <property type="match status" value="1"/>
</dbReference>
<feature type="compositionally biased region" description="Basic and acidic residues" evidence="18">
    <location>
        <begin position="16"/>
        <end position="27"/>
    </location>
</feature>
<dbReference type="SUPFAM" id="SSF48452">
    <property type="entry name" value="TPR-like"/>
    <property type="match status" value="2"/>
</dbReference>
<feature type="transmembrane region" description="Helical" evidence="19">
    <location>
        <begin position="781"/>
        <end position="806"/>
    </location>
</feature>
<feature type="region of interest" description="Disordered" evidence="18">
    <location>
        <begin position="1387"/>
        <end position="1414"/>
    </location>
</feature>
<dbReference type="OrthoDB" id="1914839at2759"/>